<organism evidence="4 5">
    <name type="scientific">candidate division WS5 bacterium</name>
    <dbReference type="NCBI Taxonomy" id="2093353"/>
    <lineage>
        <taxon>Bacteria</taxon>
        <taxon>candidate division WS5</taxon>
    </lineage>
</organism>
<gene>
    <name evidence="4" type="ORF">C4544_05425</name>
</gene>
<dbReference type="Pfam" id="PF00483">
    <property type="entry name" value="NTP_transferase"/>
    <property type="match status" value="1"/>
</dbReference>
<sequence>MWDGNQNYLSIMSNEFFVIAVGGEGKRLDRYLNKIGFKKPKIFFEIDGKPIIEHLISMSMNCDFKKIYLLVSHNKKEINEFLKDRYSSNKKIIPIYAGDEGRKYGVPFLLAMIKSNLGKSFVYSDGNILYSEKILKYLKSLRLNKEKLALAVVSKKDMAPTHSLFCIYGSKIETVNTRIGKGKLVRKDDTNLDLYCSLGLILFDSKIFDVVDNFSMTFDLDNVVEKIFKQDKNSVDFVKYRGNWHALHTKIDIDKLS</sequence>
<dbReference type="AlphaFoldDB" id="A0A419DB10"/>
<feature type="domain" description="Nucleotidyl transferase" evidence="3">
    <location>
        <begin position="18"/>
        <end position="239"/>
    </location>
</feature>
<dbReference type="Proteomes" id="UP000285655">
    <property type="component" value="Unassembled WGS sequence"/>
</dbReference>
<dbReference type="Gene3D" id="3.90.550.10">
    <property type="entry name" value="Spore Coat Polysaccharide Biosynthesis Protein SpsA, Chain A"/>
    <property type="match status" value="1"/>
</dbReference>
<dbReference type="InterPro" id="IPR005835">
    <property type="entry name" value="NTP_transferase_dom"/>
</dbReference>
<dbReference type="SUPFAM" id="SSF53448">
    <property type="entry name" value="Nucleotide-diphospho-sugar transferases"/>
    <property type="match status" value="1"/>
</dbReference>
<proteinExistence type="predicted"/>
<keyword evidence="1" id="KW-0808">Transferase</keyword>
<keyword evidence="2" id="KW-0548">Nucleotidyltransferase</keyword>
<evidence type="ECO:0000256" key="1">
    <source>
        <dbReference type="ARBA" id="ARBA00022679"/>
    </source>
</evidence>
<dbReference type="PANTHER" id="PTHR43584">
    <property type="entry name" value="NUCLEOTIDYL TRANSFERASE"/>
    <property type="match status" value="1"/>
</dbReference>
<dbReference type="PANTHER" id="PTHR43584:SF8">
    <property type="entry name" value="N-ACETYLMURAMATE ALPHA-1-PHOSPHATE URIDYLYLTRANSFERASE"/>
    <property type="match status" value="1"/>
</dbReference>
<protein>
    <recommendedName>
        <fullName evidence="3">Nucleotidyl transferase domain-containing protein</fullName>
    </recommendedName>
</protein>
<dbReference type="EMBL" id="QZJW01000049">
    <property type="protein sequence ID" value="RJO60274.1"/>
    <property type="molecule type" value="Genomic_DNA"/>
</dbReference>
<dbReference type="GO" id="GO:0016779">
    <property type="term" value="F:nucleotidyltransferase activity"/>
    <property type="evidence" value="ECO:0007669"/>
    <property type="project" value="UniProtKB-KW"/>
</dbReference>
<accession>A0A419DB10</accession>
<name>A0A419DB10_9BACT</name>
<evidence type="ECO:0000256" key="2">
    <source>
        <dbReference type="ARBA" id="ARBA00022695"/>
    </source>
</evidence>
<evidence type="ECO:0000313" key="4">
    <source>
        <dbReference type="EMBL" id="RJO60274.1"/>
    </source>
</evidence>
<evidence type="ECO:0000259" key="3">
    <source>
        <dbReference type="Pfam" id="PF00483"/>
    </source>
</evidence>
<comment type="caution">
    <text evidence="4">The sequence shown here is derived from an EMBL/GenBank/DDBJ whole genome shotgun (WGS) entry which is preliminary data.</text>
</comment>
<evidence type="ECO:0000313" key="5">
    <source>
        <dbReference type="Proteomes" id="UP000285655"/>
    </source>
</evidence>
<dbReference type="InterPro" id="IPR050065">
    <property type="entry name" value="GlmU-like"/>
</dbReference>
<dbReference type="InterPro" id="IPR029044">
    <property type="entry name" value="Nucleotide-diphossugar_trans"/>
</dbReference>
<reference evidence="4 5" key="1">
    <citation type="journal article" date="2017" name="ISME J.">
        <title>Energy and carbon metabolisms in a deep terrestrial subsurface fluid microbial community.</title>
        <authorList>
            <person name="Momper L."/>
            <person name="Jungbluth S.P."/>
            <person name="Lee M.D."/>
            <person name="Amend J.P."/>
        </authorList>
    </citation>
    <scope>NUCLEOTIDE SEQUENCE [LARGE SCALE GENOMIC DNA]</scope>
    <source>
        <strain evidence="4">SURF_29</strain>
    </source>
</reference>